<evidence type="ECO:0000256" key="9">
    <source>
        <dbReference type="ARBA" id="ARBA00047870"/>
    </source>
</evidence>
<dbReference type="SUPFAM" id="SSF53335">
    <property type="entry name" value="S-adenosyl-L-methionine-dependent methyltransferases"/>
    <property type="match status" value="1"/>
</dbReference>
<dbReference type="Pfam" id="PF13489">
    <property type="entry name" value="Methyltransf_23"/>
    <property type="match status" value="1"/>
</dbReference>
<evidence type="ECO:0000256" key="2">
    <source>
        <dbReference type="ARBA" id="ARBA00022603"/>
    </source>
</evidence>
<accession>A0ABR2J3T4</accession>
<name>A0ABR2J3T4_9PEZI</name>
<comment type="subcellular location">
    <subcellularLocation>
        <location evidence="1">Nucleus</location>
    </subcellularLocation>
</comment>
<keyword evidence="5" id="KW-0805">Transcription regulation</keyword>
<evidence type="ECO:0000256" key="7">
    <source>
        <dbReference type="ARBA" id="ARBA00023242"/>
    </source>
</evidence>
<dbReference type="Gene3D" id="3.40.50.150">
    <property type="entry name" value="Vaccinia Virus protein VP39"/>
    <property type="match status" value="1"/>
</dbReference>
<gene>
    <name evidence="10" type="ORF">PGQ11_002823</name>
</gene>
<evidence type="ECO:0000313" key="11">
    <source>
        <dbReference type="Proteomes" id="UP001390339"/>
    </source>
</evidence>
<dbReference type="PANTHER" id="PTHR43591:SF30">
    <property type="entry name" value="PROTEIN-METHIONINE METHYLTRANSFERASE LAEA"/>
    <property type="match status" value="1"/>
</dbReference>
<proteinExistence type="inferred from homology"/>
<dbReference type="GO" id="GO:0008168">
    <property type="term" value="F:methyltransferase activity"/>
    <property type="evidence" value="ECO:0007669"/>
    <property type="project" value="UniProtKB-KW"/>
</dbReference>
<evidence type="ECO:0000313" key="10">
    <source>
        <dbReference type="EMBL" id="KAK8872309.1"/>
    </source>
</evidence>
<evidence type="ECO:0000256" key="3">
    <source>
        <dbReference type="ARBA" id="ARBA00022679"/>
    </source>
</evidence>
<dbReference type="PANTHER" id="PTHR43591">
    <property type="entry name" value="METHYLTRANSFERASE"/>
    <property type="match status" value="1"/>
</dbReference>
<evidence type="ECO:0000256" key="6">
    <source>
        <dbReference type="ARBA" id="ARBA00023163"/>
    </source>
</evidence>
<keyword evidence="7" id="KW-0539">Nucleus</keyword>
<dbReference type="GO" id="GO:0032259">
    <property type="term" value="P:methylation"/>
    <property type="evidence" value="ECO:0007669"/>
    <property type="project" value="UniProtKB-KW"/>
</dbReference>
<keyword evidence="6" id="KW-0804">Transcription</keyword>
<dbReference type="InterPro" id="IPR029063">
    <property type="entry name" value="SAM-dependent_MTases_sf"/>
</dbReference>
<dbReference type="EMBL" id="JAPCWZ010000003">
    <property type="protein sequence ID" value="KAK8872309.1"/>
    <property type="molecule type" value="Genomic_DNA"/>
</dbReference>
<evidence type="ECO:0000256" key="1">
    <source>
        <dbReference type="ARBA" id="ARBA00004123"/>
    </source>
</evidence>
<keyword evidence="11" id="KW-1185">Reference proteome</keyword>
<dbReference type="Proteomes" id="UP001390339">
    <property type="component" value="Unassembled WGS sequence"/>
</dbReference>
<keyword evidence="2 10" id="KW-0489">Methyltransferase</keyword>
<evidence type="ECO:0000256" key="5">
    <source>
        <dbReference type="ARBA" id="ARBA00023015"/>
    </source>
</evidence>
<keyword evidence="3" id="KW-0808">Transferase</keyword>
<evidence type="ECO:0000256" key="8">
    <source>
        <dbReference type="ARBA" id="ARBA00038158"/>
    </source>
</evidence>
<protein>
    <submittedName>
        <fullName evidence="10">Methyltransferase LaeA</fullName>
    </submittedName>
</protein>
<keyword evidence="4" id="KW-0949">S-adenosyl-L-methionine</keyword>
<comment type="similarity">
    <text evidence="8">Belongs to the methyltransferase superfamily. LaeA methyltransferase family.</text>
</comment>
<sequence length="317" mass="36556">MANSGSSPPDKMALALAYREENGRCYCPYRDCPLPIDDVEQDRLDIMHKFFTVAREDHGESPGQKRSEKGLHARPLLCNGPPRILDLGCGTGIWCNDMADHYPGANILGWDLCLRMQPDRMPFGVYYQPQDISDPTWDLEPNSMDLIHMRLLGGCVPDWRAVYQNVFNHLKPGTGLFEHIEIDYRPISYNNTLPENSSVNRWMKAVYGAYEQSGRPLFPKEDLHNTLSQLGFTDIMHEDQEIPYHPWPENEHLREISRWFNLAMQSAIPAISLAPLTRYAGWSAKEVTILNADVKREICMRPMEFSCRMHIWHARRP</sequence>
<comment type="caution">
    <text evidence="10">The sequence shown here is derived from an EMBL/GenBank/DDBJ whole genome shotgun (WGS) entry which is preliminary data.</text>
</comment>
<dbReference type="CDD" id="cd02440">
    <property type="entry name" value="AdoMet_MTases"/>
    <property type="match status" value="1"/>
</dbReference>
<reference evidence="10 11" key="1">
    <citation type="journal article" date="2024" name="IMA Fungus">
        <title>Apiospora arundinis, a panoply of carbohydrate-active enzymes and secondary metabolites.</title>
        <authorList>
            <person name="Sorensen T."/>
            <person name="Petersen C."/>
            <person name="Muurmann A.T."/>
            <person name="Christiansen J.V."/>
            <person name="Brundto M.L."/>
            <person name="Overgaard C.K."/>
            <person name="Boysen A.T."/>
            <person name="Wollenberg R.D."/>
            <person name="Larsen T.O."/>
            <person name="Sorensen J.L."/>
            <person name="Nielsen K.L."/>
            <person name="Sondergaard T.E."/>
        </authorList>
    </citation>
    <scope>NUCLEOTIDE SEQUENCE [LARGE SCALE GENOMIC DNA]</scope>
    <source>
        <strain evidence="10 11">AAU 773</strain>
    </source>
</reference>
<comment type="catalytic activity">
    <reaction evidence="9">
        <text>L-methionyl-[protein] + S-adenosyl-L-methionine = S-methyl-L-methionyl-[protein] + S-adenosyl-L-homocysteine</text>
        <dbReference type="Rhea" id="RHEA:60560"/>
        <dbReference type="Rhea" id="RHEA-COMP:12313"/>
        <dbReference type="Rhea" id="RHEA-COMP:15592"/>
        <dbReference type="ChEBI" id="CHEBI:16044"/>
        <dbReference type="ChEBI" id="CHEBI:57856"/>
        <dbReference type="ChEBI" id="CHEBI:59789"/>
        <dbReference type="ChEBI" id="CHEBI:142742"/>
    </reaction>
    <physiologicalReaction direction="left-to-right" evidence="9">
        <dbReference type="Rhea" id="RHEA:60561"/>
    </physiologicalReaction>
</comment>
<evidence type="ECO:0000256" key="4">
    <source>
        <dbReference type="ARBA" id="ARBA00022691"/>
    </source>
</evidence>
<organism evidence="10 11">
    <name type="scientific">Apiospora arundinis</name>
    <dbReference type="NCBI Taxonomy" id="335852"/>
    <lineage>
        <taxon>Eukaryota</taxon>
        <taxon>Fungi</taxon>
        <taxon>Dikarya</taxon>
        <taxon>Ascomycota</taxon>
        <taxon>Pezizomycotina</taxon>
        <taxon>Sordariomycetes</taxon>
        <taxon>Xylariomycetidae</taxon>
        <taxon>Amphisphaeriales</taxon>
        <taxon>Apiosporaceae</taxon>
        <taxon>Apiospora</taxon>
    </lineage>
</organism>